<feature type="region of interest" description="Disordered" evidence="1">
    <location>
        <begin position="140"/>
        <end position="191"/>
    </location>
</feature>
<gene>
    <name evidence="2" type="ORF">W97_09093</name>
</gene>
<organism evidence="2 3">
    <name type="scientific">Coniosporium apollinis (strain CBS 100218)</name>
    <name type="common">Rock-inhabiting black yeast</name>
    <dbReference type="NCBI Taxonomy" id="1168221"/>
    <lineage>
        <taxon>Eukaryota</taxon>
        <taxon>Fungi</taxon>
        <taxon>Dikarya</taxon>
        <taxon>Ascomycota</taxon>
        <taxon>Pezizomycotina</taxon>
        <taxon>Dothideomycetes</taxon>
        <taxon>Dothideomycetes incertae sedis</taxon>
        <taxon>Coniosporium</taxon>
    </lineage>
</organism>
<feature type="region of interest" description="Disordered" evidence="1">
    <location>
        <begin position="220"/>
        <end position="243"/>
    </location>
</feature>
<evidence type="ECO:0000313" key="2">
    <source>
        <dbReference type="EMBL" id="EON69830.1"/>
    </source>
</evidence>
<reference evidence="3" key="1">
    <citation type="submission" date="2012-06" db="EMBL/GenBank/DDBJ databases">
        <title>The genome sequence of Coniosporium apollinis CBS 100218.</title>
        <authorList>
            <consortium name="The Broad Institute Genome Sequencing Platform"/>
            <person name="Cuomo C."/>
            <person name="Gorbushina A."/>
            <person name="Noack S."/>
            <person name="Walker B."/>
            <person name="Young S.K."/>
            <person name="Zeng Q."/>
            <person name="Gargeya S."/>
            <person name="Fitzgerald M."/>
            <person name="Haas B."/>
            <person name="Abouelleil A."/>
            <person name="Alvarado L."/>
            <person name="Arachchi H.M."/>
            <person name="Berlin A.M."/>
            <person name="Chapman S.B."/>
            <person name="Goldberg J."/>
            <person name="Griggs A."/>
            <person name="Gujja S."/>
            <person name="Hansen M."/>
            <person name="Howarth C."/>
            <person name="Imamovic A."/>
            <person name="Larimer J."/>
            <person name="McCowan C."/>
            <person name="Montmayeur A."/>
            <person name="Murphy C."/>
            <person name="Neiman D."/>
            <person name="Pearson M."/>
            <person name="Priest M."/>
            <person name="Roberts A."/>
            <person name="Saif S."/>
            <person name="Shea T."/>
            <person name="Sisk P."/>
            <person name="Sykes S."/>
            <person name="Wortman J."/>
            <person name="Nusbaum C."/>
            <person name="Birren B."/>
        </authorList>
    </citation>
    <scope>NUCLEOTIDE SEQUENCE [LARGE SCALE GENOMIC DNA]</scope>
    <source>
        <strain evidence="3">CBS 100218</strain>
    </source>
</reference>
<dbReference type="EMBL" id="JH767634">
    <property type="protein sequence ID" value="EON69830.1"/>
    <property type="molecule type" value="Genomic_DNA"/>
</dbReference>
<protein>
    <submittedName>
        <fullName evidence="2">Uncharacterized protein</fullName>
    </submittedName>
</protein>
<feature type="compositionally biased region" description="Polar residues" evidence="1">
    <location>
        <begin position="68"/>
        <end position="78"/>
    </location>
</feature>
<feature type="region of interest" description="Disordered" evidence="1">
    <location>
        <begin position="29"/>
        <end position="78"/>
    </location>
</feature>
<name>R7Z6L1_CONA1</name>
<evidence type="ECO:0000313" key="3">
    <source>
        <dbReference type="Proteomes" id="UP000016924"/>
    </source>
</evidence>
<evidence type="ECO:0000256" key="1">
    <source>
        <dbReference type="SAM" id="MobiDB-lite"/>
    </source>
</evidence>
<accession>R7Z6L1</accession>
<sequence length="456" mass="49594">MSTFGTVRILPRPLDALFPRHVVDPRAAEDNASVVTSDSEDGGVAIPLSLKKKKKKHRAGKKHRRSGNKVQGTTTSADTSEINETVLIPRSQEVTAKPLASYEDTAQNYEFNHRLSHDVGDYIAIYEDRKTSPATVFAARSHEPSDIHRTTESPGSSASIPRREGAPGISQRASPVLPPGNMSVHPAPDKTPVEEVDLTTATGEYKTPSPATVLAKDPLDASKVAPSAKPATLSASARNHSEATSRLRAQATPFSLPEDLSMWLSPGGTLVEGSDHISSRKDTGADDGAELVPQLAQHEIYKQAREEQNEARRKTDAERRSRQIVRMLEAEQEKRLAAVESKLVPYTNDVAALGPSNVPTIKSAPSASHNGGGTEAQPVSVRRNDHFYRKLVSIQDKQSIPMHNSNPRSRMAMSSISFASMPPQHAAVAISSHHLSRRERTQRWRMGVLKASLGQL</sequence>
<keyword evidence="3" id="KW-1185">Reference proteome</keyword>
<proteinExistence type="predicted"/>
<dbReference type="GeneID" id="19906404"/>
<dbReference type="HOGENOM" id="CLU_599929_0_0_1"/>
<feature type="compositionally biased region" description="Basic and acidic residues" evidence="1">
    <location>
        <begin position="140"/>
        <end position="151"/>
    </location>
</feature>
<dbReference type="Proteomes" id="UP000016924">
    <property type="component" value="Unassembled WGS sequence"/>
</dbReference>
<dbReference type="RefSeq" id="XP_007785147.1">
    <property type="nucleotide sequence ID" value="XM_007786957.1"/>
</dbReference>
<dbReference type="AlphaFoldDB" id="R7Z6L1"/>
<feature type="compositionally biased region" description="Basic residues" evidence="1">
    <location>
        <begin position="50"/>
        <end position="67"/>
    </location>
</feature>